<dbReference type="InterPro" id="IPR010334">
    <property type="entry name" value="Dcp1"/>
</dbReference>
<comment type="subcellular location">
    <subcellularLocation>
        <location evidence="1">Cytoplasm</location>
    </subcellularLocation>
</comment>
<dbReference type="GO" id="GO:0006397">
    <property type="term" value="P:mRNA processing"/>
    <property type="evidence" value="ECO:0007669"/>
    <property type="project" value="UniProtKB-KW"/>
</dbReference>
<evidence type="ECO:0000313" key="9">
    <source>
        <dbReference type="Proteomes" id="UP001321473"/>
    </source>
</evidence>
<dbReference type="PANTHER" id="PTHR16290:SF0">
    <property type="entry name" value="DECAPPING PROTEIN 1, ISOFORM A"/>
    <property type="match status" value="1"/>
</dbReference>
<dbReference type="GO" id="GO:0000290">
    <property type="term" value="P:deadenylation-dependent decapping of nuclear-transcribed mRNA"/>
    <property type="evidence" value="ECO:0007669"/>
    <property type="project" value="InterPro"/>
</dbReference>
<comment type="similarity">
    <text evidence="2">Belongs to the DCP1 family.</text>
</comment>
<accession>A0AAQ4F859</accession>
<dbReference type="GO" id="GO:0003729">
    <property type="term" value="F:mRNA binding"/>
    <property type="evidence" value="ECO:0007669"/>
    <property type="project" value="TreeGrafter"/>
</dbReference>
<dbReference type="Proteomes" id="UP001321473">
    <property type="component" value="Unassembled WGS sequence"/>
</dbReference>
<evidence type="ECO:0000256" key="2">
    <source>
        <dbReference type="ARBA" id="ARBA00008778"/>
    </source>
</evidence>
<evidence type="ECO:0000256" key="3">
    <source>
        <dbReference type="ARBA" id="ARBA00022490"/>
    </source>
</evidence>
<proteinExistence type="inferred from homology"/>
<evidence type="ECO:0000256" key="4">
    <source>
        <dbReference type="ARBA" id="ARBA00022664"/>
    </source>
</evidence>
<reference evidence="8 9" key="1">
    <citation type="journal article" date="2023" name="Arcadia Sci">
        <title>De novo assembly of a long-read Amblyomma americanum tick genome.</title>
        <authorList>
            <person name="Chou S."/>
            <person name="Poskanzer K.E."/>
            <person name="Rollins M."/>
            <person name="Thuy-Boun P.S."/>
        </authorList>
    </citation>
    <scope>NUCLEOTIDE SEQUENCE [LARGE SCALE GENOMIC DNA]</scope>
    <source>
        <strain evidence="8">F_SG_1</strain>
        <tissue evidence="8">Salivary glands</tissue>
    </source>
</reference>
<dbReference type="Pfam" id="PF16741">
    <property type="entry name" value="mRNA_decap_C"/>
    <property type="match status" value="1"/>
</dbReference>
<name>A0AAQ4F859_AMBAM</name>
<dbReference type="GO" id="GO:0031087">
    <property type="term" value="P:deadenylation-independent decapping of nuclear-transcribed mRNA"/>
    <property type="evidence" value="ECO:0007669"/>
    <property type="project" value="TreeGrafter"/>
</dbReference>
<evidence type="ECO:0000256" key="5">
    <source>
        <dbReference type="ARBA" id="ARBA00023161"/>
    </source>
</evidence>
<keyword evidence="5" id="KW-0866">Nonsense-mediated mRNA decay</keyword>
<dbReference type="GO" id="GO:0008047">
    <property type="term" value="F:enzyme activator activity"/>
    <property type="evidence" value="ECO:0007669"/>
    <property type="project" value="InterPro"/>
</dbReference>
<keyword evidence="3" id="KW-0963">Cytoplasm</keyword>
<protein>
    <recommendedName>
        <fullName evidence="7">mRNA-decapping enzyme C-terminal domain-containing protein</fullName>
    </recommendedName>
</protein>
<feature type="region of interest" description="Disordered" evidence="6">
    <location>
        <begin position="171"/>
        <end position="194"/>
    </location>
</feature>
<feature type="region of interest" description="Disordered" evidence="6">
    <location>
        <begin position="426"/>
        <end position="450"/>
    </location>
</feature>
<evidence type="ECO:0000256" key="6">
    <source>
        <dbReference type="SAM" id="MobiDB-lite"/>
    </source>
</evidence>
<dbReference type="Gene3D" id="6.10.140.2030">
    <property type="match status" value="1"/>
</dbReference>
<dbReference type="EMBL" id="JARKHS020005973">
    <property type="protein sequence ID" value="KAK8783021.1"/>
    <property type="molecule type" value="Genomic_DNA"/>
</dbReference>
<feature type="compositionally biased region" description="Basic residues" evidence="6">
    <location>
        <begin position="179"/>
        <end position="190"/>
    </location>
</feature>
<dbReference type="Gene3D" id="2.30.29.30">
    <property type="entry name" value="Pleckstrin-homology domain (PH domain)/Phosphotyrosine-binding domain (PTB)"/>
    <property type="match status" value="1"/>
</dbReference>
<dbReference type="CDD" id="cd09804">
    <property type="entry name" value="Dcp1"/>
    <property type="match status" value="1"/>
</dbReference>
<evidence type="ECO:0000256" key="1">
    <source>
        <dbReference type="ARBA" id="ARBA00004496"/>
    </source>
</evidence>
<dbReference type="AlphaFoldDB" id="A0AAQ4F859"/>
<dbReference type="SUPFAM" id="SSF50729">
    <property type="entry name" value="PH domain-like"/>
    <property type="match status" value="1"/>
</dbReference>
<dbReference type="InterPro" id="IPR011993">
    <property type="entry name" value="PH-like_dom_sf"/>
</dbReference>
<dbReference type="Pfam" id="PF06058">
    <property type="entry name" value="DCP1"/>
    <property type="match status" value="1"/>
</dbReference>
<dbReference type="GO" id="GO:0000184">
    <property type="term" value="P:nuclear-transcribed mRNA catabolic process, nonsense-mediated decay"/>
    <property type="evidence" value="ECO:0007669"/>
    <property type="project" value="UniProtKB-KW"/>
</dbReference>
<sequence>MNLAALQRVDSAVTEIIDSASQVALYKFTPATNGWEKTEIEGALFVFEWSKTPSYGLFVINRLSTTNLLEVITQDVEFQTQSPFLLYKTDLGINCIWFYDTEECERVGRLCQSLANTGRMSSRSKYRQRCASESDSLHKASLATPSAPQNGATKDIVALLSKAKDQYNMKKAEASSNGHKQHRNPARARGSRTFVSSTAAAMASVSRPEGMSNGHTIAPSPPSVLHKPTPLRTTNGVVPAVASTEVLPLTPLSVESLFAAAGHQKEPEVVRGEEDAKQALLRALLANPDNRVEHVERIQRSQDVRASEGACQQPRLRAASCQASMSSWVVADGLLQRLNLGPPSDAEDSPSVVTPAMLELGPSNGERHSPPTGVTINDQLPLAREPCKRNLFVPHIQAPAASDLPLLTPMAFTNWTGFASATPPVSSSSINPQPSSSSTLGPCMNGEAVPCSQGDPAGALTKDQLKDALIHMLQTDDSFLVKLHEAYVGSLKSRFNLEARNSSLSSTSRS</sequence>
<dbReference type="InterPro" id="IPR031953">
    <property type="entry name" value="mRNA_decap_C"/>
</dbReference>
<feature type="domain" description="mRNA-decapping enzyme C-terminal" evidence="7">
    <location>
        <begin position="459"/>
        <end position="496"/>
    </location>
</feature>
<evidence type="ECO:0000259" key="7">
    <source>
        <dbReference type="Pfam" id="PF16741"/>
    </source>
</evidence>
<feature type="compositionally biased region" description="Low complexity" evidence="6">
    <location>
        <begin position="426"/>
        <end position="438"/>
    </location>
</feature>
<comment type="caution">
    <text evidence="8">The sequence shown here is derived from an EMBL/GenBank/DDBJ whole genome shotgun (WGS) entry which is preliminary data.</text>
</comment>
<keyword evidence="9" id="KW-1185">Reference proteome</keyword>
<dbReference type="PANTHER" id="PTHR16290">
    <property type="entry name" value="TRANSCRIPTION FACTOR SMIF DECAPPING ENZYME DCP1"/>
    <property type="match status" value="1"/>
</dbReference>
<gene>
    <name evidence="8" type="ORF">V5799_015635</name>
</gene>
<keyword evidence="4" id="KW-0507">mRNA processing</keyword>
<organism evidence="8 9">
    <name type="scientific">Amblyomma americanum</name>
    <name type="common">Lone star tick</name>
    <dbReference type="NCBI Taxonomy" id="6943"/>
    <lineage>
        <taxon>Eukaryota</taxon>
        <taxon>Metazoa</taxon>
        <taxon>Ecdysozoa</taxon>
        <taxon>Arthropoda</taxon>
        <taxon>Chelicerata</taxon>
        <taxon>Arachnida</taxon>
        <taxon>Acari</taxon>
        <taxon>Parasitiformes</taxon>
        <taxon>Ixodida</taxon>
        <taxon>Ixodoidea</taxon>
        <taxon>Ixodidae</taxon>
        <taxon>Amblyomminae</taxon>
        <taxon>Amblyomma</taxon>
    </lineage>
</organism>
<dbReference type="GO" id="GO:0000932">
    <property type="term" value="C:P-body"/>
    <property type="evidence" value="ECO:0007669"/>
    <property type="project" value="TreeGrafter"/>
</dbReference>
<evidence type="ECO:0000313" key="8">
    <source>
        <dbReference type="EMBL" id="KAK8783021.1"/>
    </source>
</evidence>